<dbReference type="GO" id="GO:0016020">
    <property type="term" value="C:membrane"/>
    <property type="evidence" value="ECO:0007669"/>
    <property type="project" value="UniProtKB-SubCell"/>
</dbReference>
<dbReference type="SUPFAM" id="SSF48264">
    <property type="entry name" value="Cytochrome P450"/>
    <property type="match status" value="1"/>
</dbReference>
<dbReference type="GO" id="GO:0004497">
    <property type="term" value="F:monooxygenase activity"/>
    <property type="evidence" value="ECO:0007669"/>
    <property type="project" value="UniProtKB-KW"/>
</dbReference>
<dbReference type="GeneID" id="110793463"/>
<dbReference type="RefSeq" id="XP_021854030.2">
    <property type="nucleotide sequence ID" value="XM_021998338.2"/>
</dbReference>
<evidence type="ECO:0000256" key="6">
    <source>
        <dbReference type="PIRSR" id="PIRSR602401-1"/>
    </source>
</evidence>
<dbReference type="InterPro" id="IPR017972">
    <property type="entry name" value="Cyt_P450_CS"/>
</dbReference>
<reference evidence="8" key="1">
    <citation type="journal article" date="2021" name="Nat. Commun.">
        <title>Genomic analyses provide insights into spinach domestication and the genetic basis of agronomic traits.</title>
        <authorList>
            <person name="Cai X."/>
            <person name="Sun X."/>
            <person name="Xu C."/>
            <person name="Sun H."/>
            <person name="Wang X."/>
            <person name="Ge C."/>
            <person name="Zhang Z."/>
            <person name="Wang Q."/>
            <person name="Fei Z."/>
            <person name="Jiao C."/>
            <person name="Wang Q."/>
        </authorList>
    </citation>
    <scope>NUCLEOTIDE SEQUENCE [LARGE SCALE GENOMIC DNA]</scope>
    <source>
        <strain evidence="8">cv. Varoflay</strain>
    </source>
</reference>
<dbReference type="PRINTS" id="PR00385">
    <property type="entry name" value="P450"/>
</dbReference>
<accession>A0A9R0IT42</accession>
<dbReference type="GO" id="GO:0006629">
    <property type="term" value="P:lipid metabolic process"/>
    <property type="evidence" value="ECO:0007669"/>
    <property type="project" value="UniProtKB-ARBA"/>
</dbReference>
<dbReference type="PRINTS" id="PR00463">
    <property type="entry name" value="EP450I"/>
</dbReference>
<evidence type="ECO:0000256" key="1">
    <source>
        <dbReference type="ARBA" id="ARBA00001971"/>
    </source>
</evidence>
<keyword evidence="7" id="KW-0503">Monooxygenase</keyword>
<dbReference type="PROSITE" id="PS00086">
    <property type="entry name" value="CYTOCHROME_P450"/>
    <property type="match status" value="1"/>
</dbReference>
<comment type="similarity">
    <text evidence="2 7">Belongs to the cytochrome P450 family.</text>
</comment>
<organism evidence="8 9">
    <name type="scientific">Spinacia oleracea</name>
    <name type="common">Spinach</name>
    <dbReference type="NCBI Taxonomy" id="3562"/>
    <lineage>
        <taxon>Eukaryota</taxon>
        <taxon>Viridiplantae</taxon>
        <taxon>Streptophyta</taxon>
        <taxon>Embryophyta</taxon>
        <taxon>Tracheophyta</taxon>
        <taxon>Spermatophyta</taxon>
        <taxon>Magnoliopsida</taxon>
        <taxon>eudicotyledons</taxon>
        <taxon>Gunneridae</taxon>
        <taxon>Pentapetalae</taxon>
        <taxon>Caryophyllales</taxon>
        <taxon>Chenopodiaceae</taxon>
        <taxon>Chenopodioideae</taxon>
        <taxon>Anserineae</taxon>
        <taxon>Spinacia</taxon>
    </lineage>
</organism>
<evidence type="ECO:0000256" key="5">
    <source>
        <dbReference type="ARBA" id="ARBA00023004"/>
    </source>
</evidence>
<comment type="cofactor">
    <cofactor evidence="1 6">
        <name>heme</name>
        <dbReference type="ChEBI" id="CHEBI:30413"/>
    </cofactor>
</comment>
<evidence type="ECO:0000256" key="7">
    <source>
        <dbReference type="RuleBase" id="RU000461"/>
    </source>
</evidence>
<dbReference type="Proteomes" id="UP000813463">
    <property type="component" value="Chromosome 1"/>
</dbReference>
<evidence type="ECO:0000313" key="8">
    <source>
        <dbReference type="Proteomes" id="UP000813463"/>
    </source>
</evidence>
<keyword evidence="6 7" id="KW-0349">Heme</keyword>
<dbReference type="InterPro" id="IPR001128">
    <property type="entry name" value="Cyt_P450"/>
</dbReference>
<keyword evidence="5 6" id="KW-0408">Iron</keyword>
<keyword evidence="3 6" id="KW-0479">Metal-binding</keyword>
<keyword evidence="4 7" id="KW-0560">Oxidoreductase</keyword>
<dbReference type="CDD" id="cd11064">
    <property type="entry name" value="CYP86A"/>
    <property type="match status" value="1"/>
</dbReference>
<feature type="binding site" description="axial binding residue" evidence="6">
    <location>
        <position position="471"/>
    </location>
    <ligand>
        <name>heme</name>
        <dbReference type="ChEBI" id="CHEBI:30413"/>
    </ligand>
    <ligandPart>
        <name>Fe</name>
        <dbReference type="ChEBI" id="CHEBI:18248"/>
    </ligandPart>
</feature>
<dbReference type="InterPro" id="IPR002401">
    <property type="entry name" value="Cyt_P450_E_grp-I"/>
</dbReference>
<dbReference type="GO" id="GO:0020037">
    <property type="term" value="F:heme binding"/>
    <property type="evidence" value="ECO:0007669"/>
    <property type="project" value="InterPro"/>
</dbReference>
<protein>
    <submittedName>
        <fullName evidence="9">Cytochrome P450 86B1</fullName>
    </submittedName>
</protein>
<sequence length="528" mass="61006">MEITNFLTTILNQIQISDIFLALLGLFIVTYIHEKLTNKGPTIWPIIGMIPSLAHHFHEIHEWNTKALEKSGGSYRVKGLFGGFRGIMIADPSKIEYILKTKFKNFPKGKYYRERFGELLGNGIFNSDDDEWKEQRRIATSEMHTTRFVVYSLRTMQSLVHDKLLKVIEKQVNSSKENTMDLQELLLRFTFDNVCVAAFGVDPGCLALDLPEIPFAKAFEEATEYSLFRFLVPPVVWKTMRFLNVSKERKLKDAVKTVHEFAETTVKNRKADSNKPRGNKFDQDPCDLLSRLIKMQDQQQTTKFSDKFLKDFCISFILAGRDTSSVALVWFFWLLHENPSVENKILREISEVVLAQRAKYKHEQSNSNIVFQAEDLEKMIYLQAALLESLRLYPSVPIDFKQAKEDDVFPDGMTIGKGHRVLYHVYAMGRLKSIWGEDCSEFKPERWFKDGQFVPENQFKYVVFNAGPRLCVGKKFAYTQMKMVAASILLRYRVKVVEGQVIVPKVTTTLYMKHGLHVSFQPRQLGGE</sequence>
<name>A0A9R0IT42_SPIOL</name>
<dbReference type="Pfam" id="PF00067">
    <property type="entry name" value="p450"/>
    <property type="match status" value="1"/>
</dbReference>
<gene>
    <name evidence="9" type="primary">LOC110793463</name>
</gene>
<evidence type="ECO:0000256" key="4">
    <source>
        <dbReference type="ARBA" id="ARBA00023002"/>
    </source>
</evidence>
<dbReference type="InterPro" id="IPR036396">
    <property type="entry name" value="Cyt_P450_sf"/>
</dbReference>
<dbReference type="KEGG" id="soe:110793463"/>
<dbReference type="GO" id="GO:0016705">
    <property type="term" value="F:oxidoreductase activity, acting on paired donors, with incorporation or reduction of molecular oxygen"/>
    <property type="evidence" value="ECO:0007669"/>
    <property type="project" value="InterPro"/>
</dbReference>
<evidence type="ECO:0000256" key="2">
    <source>
        <dbReference type="ARBA" id="ARBA00010617"/>
    </source>
</evidence>
<dbReference type="Gene3D" id="1.10.630.10">
    <property type="entry name" value="Cytochrome P450"/>
    <property type="match status" value="1"/>
</dbReference>
<dbReference type="AlphaFoldDB" id="A0A9R0IT42"/>
<proteinExistence type="inferred from homology"/>
<dbReference type="GO" id="GO:0005506">
    <property type="term" value="F:iron ion binding"/>
    <property type="evidence" value="ECO:0007669"/>
    <property type="project" value="InterPro"/>
</dbReference>
<dbReference type="PANTHER" id="PTHR24296">
    <property type="entry name" value="CYTOCHROME P450"/>
    <property type="match status" value="1"/>
</dbReference>
<evidence type="ECO:0000313" key="9">
    <source>
        <dbReference type="RefSeq" id="XP_021854030.2"/>
    </source>
</evidence>
<keyword evidence="8" id="KW-1185">Reference proteome</keyword>
<evidence type="ECO:0000256" key="3">
    <source>
        <dbReference type="ARBA" id="ARBA00022723"/>
    </source>
</evidence>
<reference evidence="9" key="2">
    <citation type="submission" date="2025-08" db="UniProtKB">
        <authorList>
            <consortium name="RefSeq"/>
        </authorList>
    </citation>
    <scope>IDENTIFICATION</scope>
    <source>
        <tissue evidence="9">Leaf</tissue>
    </source>
</reference>